<dbReference type="RefSeq" id="WP_233349787.1">
    <property type="nucleotide sequence ID" value="NZ_BMYV01000001.1"/>
</dbReference>
<feature type="transmembrane region" description="Helical" evidence="1">
    <location>
        <begin position="207"/>
        <end position="226"/>
    </location>
</feature>
<gene>
    <name evidence="3" type="ORF">GCM10011309_07040</name>
</gene>
<feature type="transmembrane region" description="Helical" evidence="1">
    <location>
        <begin position="296"/>
        <end position="319"/>
    </location>
</feature>
<dbReference type="Pfam" id="PF01757">
    <property type="entry name" value="Acyl_transf_3"/>
    <property type="match status" value="1"/>
</dbReference>
<keyword evidence="4" id="KW-1185">Reference proteome</keyword>
<dbReference type="GO" id="GO:0000271">
    <property type="term" value="P:polysaccharide biosynthetic process"/>
    <property type="evidence" value="ECO:0007669"/>
    <property type="project" value="TreeGrafter"/>
</dbReference>
<evidence type="ECO:0000259" key="2">
    <source>
        <dbReference type="Pfam" id="PF01757"/>
    </source>
</evidence>
<dbReference type="GO" id="GO:0016020">
    <property type="term" value="C:membrane"/>
    <property type="evidence" value="ECO:0007669"/>
    <property type="project" value="TreeGrafter"/>
</dbReference>
<evidence type="ECO:0000313" key="4">
    <source>
        <dbReference type="Proteomes" id="UP000600865"/>
    </source>
</evidence>
<dbReference type="InterPro" id="IPR050879">
    <property type="entry name" value="Acyltransferase_3"/>
</dbReference>
<name>A0A918NDT7_9PROT</name>
<evidence type="ECO:0000313" key="3">
    <source>
        <dbReference type="EMBL" id="GGX59828.1"/>
    </source>
</evidence>
<dbReference type="EMBL" id="BMYV01000001">
    <property type="protein sequence ID" value="GGX59828.1"/>
    <property type="molecule type" value="Genomic_DNA"/>
</dbReference>
<dbReference type="PANTHER" id="PTHR23028">
    <property type="entry name" value="ACETYLTRANSFERASE"/>
    <property type="match status" value="1"/>
</dbReference>
<feature type="transmembrane region" description="Helical" evidence="1">
    <location>
        <begin position="42"/>
        <end position="61"/>
    </location>
</feature>
<comment type="caution">
    <text evidence="3">The sequence shown here is derived from an EMBL/GenBank/DDBJ whole genome shotgun (WGS) entry which is preliminary data.</text>
</comment>
<dbReference type="GO" id="GO:0016747">
    <property type="term" value="F:acyltransferase activity, transferring groups other than amino-acyl groups"/>
    <property type="evidence" value="ECO:0007669"/>
    <property type="project" value="InterPro"/>
</dbReference>
<feature type="transmembrane region" description="Helical" evidence="1">
    <location>
        <begin position="177"/>
        <end position="195"/>
    </location>
</feature>
<keyword evidence="1" id="KW-0472">Membrane</keyword>
<dbReference type="PANTHER" id="PTHR23028:SF131">
    <property type="entry name" value="BLR2367 PROTEIN"/>
    <property type="match status" value="1"/>
</dbReference>
<dbReference type="Proteomes" id="UP000600865">
    <property type="component" value="Unassembled WGS sequence"/>
</dbReference>
<reference evidence="3 4" key="1">
    <citation type="journal article" date="2014" name="Int. J. Syst. Evol. Microbiol.">
        <title>Complete genome sequence of Corynebacterium casei LMG S-19264T (=DSM 44701T), isolated from a smear-ripened cheese.</title>
        <authorList>
            <consortium name="US DOE Joint Genome Institute (JGI-PGF)"/>
            <person name="Walter F."/>
            <person name="Albersmeier A."/>
            <person name="Kalinowski J."/>
            <person name="Ruckert C."/>
        </authorList>
    </citation>
    <scope>NUCLEOTIDE SEQUENCE [LARGE SCALE GENOMIC DNA]</scope>
    <source>
        <strain evidence="3 4">KCTC 23968</strain>
    </source>
</reference>
<feature type="transmembrane region" description="Helical" evidence="1">
    <location>
        <begin position="334"/>
        <end position="354"/>
    </location>
</feature>
<proteinExistence type="predicted"/>
<feature type="transmembrane region" description="Helical" evidence="1">
    <location>
        <begin position="82"/>
        <end position="103"/>
    </location>
</feature>
<feature type="transmembrane region" description="Helical" evidence="1">
    <location>
        <begin position="153"/>
        <end position="172"/>
    </location>
</feature>
<protein>
    <submittedName>
        <fullName evidence="3">Acyltransferase</fullName>
    </submittedName>
</protein>
<feature type="transmembrane region" description="Helical" evidence="1">
    <location>
        <begin position="7"/>
        <end position="30"/>
    </location>
</feature>
<evidence type="ECO:0000256" key="1">
    <source>
        <dbReference type="SAM" id="Phobius"/>
    </source>
</evidence>
<keyword evidence="3" id="KW-0012">Acyltransferase</keyword>
<dbReference type="InterPro" id="IPR002656">
    <property type="entry name" value="Acyl_transf_3_dom"/>
</dbReference>
<sequence length="379" mass="42569">MRETTEYFAALDGFRGLLAVFVAIYHTIWLSHPNGWAFFNNGPVIIDLFFALSGFLMWRLYAEKLDSVGDARKFLKRRFARLYPLHLFMLIVFVAFAMTRLLAHKVGLAEHLPGEILPFHDGAQDNWFALLQHLTLTHTMGLSDSLTFNPPSWTIGAEFWTYIVFVCLMLWVKPKRLTHFLIIGLGVAVIYFALSRVKPDMNITYDYGFWRCLAGFFTGVLAAASFNRVRNAFSNLPGFGRTIVECVVVGASICFVIYSGGSGQFFVAPILFVFILVFAMDGGAISRFMSHPIFRYLAKISYSVYLTHVIIAIGFAILIKRLTGGLPSGWEGDAWLILYLCVVIGVSTLTYRFVELPGGRMIRNWPASEKRVANSGSSG</sequence>
<organism evidence="3 4">
    <name type="scientific">Litorimonas cladophorae</name>
    <dbReference type="NCBI Taxonomy" id="1220491"/>
    <lineage>
        <taxon>Bacteria</taxon>
        <taxon>Pseudomonadati</taxon>
        <taxon>Pseudomonadota</taxon>
        <taxon>Alphaproteobacteria</taxon>
        <taxon>Maricaulales</taxon>
        <taxon>Robiginitomaculaceae</taxon>
    </lineage>
</organism>
<keyword evidence="1" id="KW-0812">Transmembrane</keyword>
<dbReference type="AlphaFoldDB" id="A0A918NDT7"/>
<feature type="domain" description="Acyltransferase 3" evidence="2">
    <location>
        <begin position="9"/>
        <end position="352"/>
    </location>
</feature>
<accession>A0A918NDT7</accession>
<keyword evidence="1" id="KW-1133">Transmembrane helix</keyword>
<feature type="transmembrane region" description="Helical" evidence="1">
    <location>
        <begin position="238"/>
        <end position="259"/>
    </location>
</feature>
<feature type="transmembrane region" description="Helical" evidence="1">
    <location>
        <begin position="265"/>
        <end position="284"/>
    </location>
</feature>
<keyword evidence="3" id="KW-0808">Transferase</keyword>